<dbReference type="InterPro" id="IPR027268">
    <property type="entry name" value="Peptidase_M4/M1_CTD_sf"/>
</dbReference>
<dbReference type="Proteomes" id="UP000440498">
    <property type="component" value="Unassembled WGS sequence"/>
</dbReference>
<evidence type="ECO:0000313" key="3">
    <source>
        <dbReference type="Proteomes" id="UP000440498"/>
    </source>
</evidence>
<name>A0A6A7N3Q9_9BURK</name>
<reference evidence="2 3" key="1">
    <citation type="submission" date="2019-10" db="EMBL/GenBank/DDBJ databases">
        <title>Two novel species isolated from a subtropical stream in China.</title>
        <authorList>
            <person name="Lu H."/>
        </authorList>
    </citation>
    <scope>NUCLEOTIDE SEQUENCE [LARGE SCALE GENOMIC DNA]</scope>
    <source>
        <strain evidence="2 3">FT29W</strain>
    </source>
</reference>
<feature type="signal peptide" evidence="1">
    <location>
        <begin position="1"/>
        <end position="21"/>
    </location>
</feature>
<comment type="caution">
    <text evidence="2">The sequence shown here is derived from an EMBL/GenBank/DDBJ whole genome shotgun (WGS) entry which is preliminary data.</text>
</comment>
<evidence type="ECO:0008006" key="4">
    <source>
        <dbReference type="Google" id="ProtNLM"/>
    </source>
</evidence>
<evidence type="ECO:0000313" key="2">
    <source>
        <dbReference type="EMBL" id="MQA39511.1"/>
    </source>
</evidence>
<dbReference type="Gene3D" id="1.10.390.10">
    <property type="entry name" value="Neutral Protease Domain 2"/>
    <property type="match status" value="1"/>
</dbReference>
<gene>
    <name evidence="2" type="ORF">GEV02_15250</name>
</gene>
<keyword evidence="3" id="KW-1185">Reference proteome</keyword>
<protein>
    <recommendedName>
        <fullName evidence="4">Peptidase M61 catalytic domain-containing protein</fullName>
    </recommendedName>
</protein>
<dbReference type="AlphaFoldDB" id="A0A6A7N3Q9"/>
<organism evidence="2 3">
    <name type="scientific">Rugamonas aquatica</name>
    <dbReference type="NCBI Taxonomy" id="2743357"/>
    <lineage>
        <taxon>Bacteria</taxon>
        <taxon>Pseudomonadati</taxon>
        <taxon>Pseudomonadota</taxon>
        <taxon>Betaproteobacteria</taxon>
        <taxon>Burkholderiales</taxon>
        <taxon>Oxalobacteraceae</taxon>
        <taxon>Telluria group</taxon>
        <taxon>Rugamonas</taxon>
    </lineage>
</organism>
<feature type="chain" id="PRO_5025367255" description="Peptidase M61 catalytic domain-containing protein" evidence="1">
    <location>
        <begin position="22"/>
        <end position="395"/>
    </location>
</feature>
<dbReference type="EMBL" id="WHUG01000005">
    <property type="protein sequence ID" value="MQA39511.1"/>
    <property type="molecule type" value="Genomic_DNA"/>
</dbReference>
<accession>A0A6A7N3Q9</accession>
<proteinExistence type="predicted"/>
<sequence>MLKRLFVAVALALPMAAGLCAEPLPVQVRLTHVGPDTWRADYQFSQPVTAMRFEPVGDLRKSAWKVLTPGVTLTTDATHDALAAADGKPLRQLSVEISAIEQPLGKYYLATDRFSDGGRLIYLGFLQGEALQDKAVRDIEANFTLEGLGKENVLMPATADAASDSATPYAYFGPQSPVAAGEGRVLLDPQLSDWAKSLLLDTTAKMSVYYSAAYGHKLRKPMLLMVAVNDTATPGLSFKGGVVGAQIAYRLGGAALLTPENPKKREIITQVVAHEMAHLWQNDVRRGGISEQSPPWVHEGGAEAMALDGLLHTGIWSAEQGKAYTDATLGECEKLEHSLATYRGIYACGFERYSKLKVGIVPLWRDMIAAADGKGEIYSEAMIDALVARGGKAAP</sequence>
<dbReference type="RefSeq" id="WP_152838804.1">
    <property type="nucleotide sequence ID" value="NZ_WHUG01000005.1"/>
</dbReference>
<keyword evidence="1" id="KW-0732">Signal</keyword>
<evidence type="ECO:0000256" key="1">
    <source>
        <dbReference type="SAM" id="SignalP"/>
    </source>
</evidence>